<evidence type="ECO:0000313" key="1">
    <source>
        <dbReference type="EMBL" id="KDQ54132.1"/>
    </source>
</evidence>
<dbReference type="InParanoid" id="A0A067PS52"/>
<proteinExistence type="predicted"/>
<evidence type="ECO:0000313" key="2">
    <source>
        <dbReference type="Proteomes" id="UP000027265"/>
    </source>
</evidence>
<dbReference type="Proteomes" id="UP000027265">
    <property type="component" value="Unassembled WGS sequence"/>
</dbReference>
<reference evidence="2" key="1">
    <citation type="journal article" date="2014" name="Proc. Natl. Acad. Sci. U.S.A.">
        <title>Extensive sampling of basidiomycete genomes demonstrates inadequacy of the white-rot/brown-rot paradigm for wood decay fungi.</title>
        <authorList>
            <person name="Riley R."/>
            <person name="Salamov A.A."/>
            <person name="Brown D.W."/>
            <person name="Nagy L.G."/>
            <person name="Floudas D."/>
            <person name="Held B.W."/>
            <person name="Levasseur A."/>
            <person name="Lombard V."/>
            <person name="Morin E."/>
            <person name="Otillar R."/>
            <person name="Lindquist E.A."/>
            <person name="Sun H."/>
            <person name="LaButti K.M."/>
            <person name="Schmutz J."/>
            <person name="Jabbour D."/>
            <person name="Luo H."/>
            <person name="Baker S.E."/>
            <person name="Pisabarro A.G."/>
            <person name="Walton J.D."/>
            <person name="Blanchette R.A."/>
            <person name="Henrissat B."/>
            <person name="Martin F."/>
            <person name="Cullen D."/>
            <person name="Hibbett D.S."/>
            <person name="Grigoriev I.V."/>
        </authorList>
    </citation>
    <scope>NUCLEOTIDE SEQUENCE [LARGE SCALE GENOMIC DNA]</scope>
    <source>
        <strain evidence="2">MUCL 33604</strain>
    </source>
</reference>
<sequence length="99" mass="11122">MTLSSLPTLTKRVNEILSEMRQLGSERQSLMYNHHHESIAASNTVAATRTLAESLDVGPNLLKLLSQRYRGSQQKLGFMFIIMSLGIDGEDRDGLDYRP</sequence>
<dbReference type="AlphaFoldDB" id="A0A067PS52"/>
<organism evidence="1 2">
    <name type="scientific">Jaapia argillacea MUCL 33604</name>
    <dbReference type="NCBI Taxonomy" id="933084"/>
    <lineage>
        <taxon>Eukaryota</taxon>
        <taxon>Fungi</taxon>
        <taxon>Dikarya</taxon>
        <taxon>Basidiomycota</taxon>
        <taxon>Agaricomycotina</taxon>
        <taxon>Agaricomycetes</taxon>
        <taxon>Agaricomycetidae</taxon>
        <taxon>Jaapiales</taxon>
        <taxon>Jaapiaceae</taxon>
        <taxon>Jaapia</taxon>
    </lineage>
</organism>
<dbReference type="STRING" id="933084.A0A067PS52"/>
<protein>
    <submittedName>
        <fullName evidence="1">Uncharacterized protein</fullName>
    </submittedName>
</protein>
<dbReference type="HOGENOM" id="CLU_2320736_0_0_1"/>
<gene>
    <name evidence="1" type="ORF">JAAARDRAFT_38750</name>
</gene>
<dbReference type="OrthoDB" id="203678at2759"/>
<name>A0A067PS52_9AGAM</name>
<accession>A0A067PS52</accession>
<keyword evidence="2" id="KW-1185">Reference proteome</keyword>
<dbReference type="EMBL" id="KL197730">
    <property type="protein sequence ID" value="KDQ54132.1"/>
    <property type="molecule type" value="Genomic_DNA"/>
</dbReference>